<comment type="caution">
    <text evidence="8">The sequence shown here is derived from an EMBL/GenBank/DDBJ whole genome shotgun (WGS) entry which is preliminary data.</text>
</comment>
<dbReference type="SUPFAM" id="SSF51735">
    <property type="entry name" value="NAD(P)-binding Rossmann-fold domains"/>
    <property type="match status" value="1"/>
</dbReference>
<dbReference type="InterPro" id="IPR016211">
    <property type="entry name" value="Glu/Phe/Leu/Val/Trp_DH_bac/arc"/>
</dbReference>
<dbReference type="Pfam" id="PF00208">
    <property type="entry name" value="ELFV_dehydrog"/>
    <property type="match status" value="2"/>
</dbReference>
<dbReference type="GO" id="GO:0000166">
    <property type="term" value="F:nucleotide binding"/>
    <property type="evidence" value="ECO:0007669"/>
    <property type="project" value="UniProtKB-KW"/>
</dbReference>
<dbReference type="AlphaFoldDB" id="A0A1G1WP83"/>
<gene>
    <name evidence="8" type="ORF">A3J50_01435</name>
</gene>
<evidence type="ECO:0000256" key="5">
    <source>
        <dbReference type="PIRSR" id="PIRSR000188-2"/>
    </source>
</evidence>
<dbReference type="SUPFAM" id="SSF53223">
    <property type="entry name" value="Aminoacid dehydrogenase-like, N-terminal domain"/>
    <property type="match status" value="1"/>
</dbReference>
<dbReference type="Proteomes" id="UP000177821">
    <property type="component" value="Unassembled WGS sequence"/>
</dbReference>
<evidence type="ECO:0000256" key="3">
    <source>
        <dbReference type="ARBA" id="ARBA00023027"/>
    </source>
</evidence>
<evidence type="ECO:0000259" key="7">
    <source>
        <dbReference type="SMART" id="SM00839"/>
    </source>
</evidence>
<feature type="domain" description="Glutamate/phenylalanine/leucine/valine/L-tryptophan dehydrogenase C-terminal" evidence="7">
    <location>
        <begin position="146"/>
        <end position="351"/>
    </location>
</feature>
<dbReference type="PIRSF" id="PIRSF000188">
    <property type="entry name" value="Phe_leu_dh"/>
    <property type="match status" value="1"/>
</dbReference>
<evidence type="ECO:0000313" key="9">
    <source>
        <dbReference type="Proteomes" id="UP000177821"/>
    </source>
</evidence>
<evidence type="ECO:0000256" key="4">
    <source>
        <dbReference type="PIRSR" id="PIRSR000188-1"/>
    </source>
</evidence>
<dbReference type="PRINTS" id="PR00082">
    <property type="entry name" value="GLFDHDRGNASE"/>
</dbReference>
<proteinExistence type="inferred from homology"/>
<dbReference type="EMBL" id="MHCX01000021">
    <property type="protein sequence ID" value="OGY29562.1"/>
    <property type="molecule type" value="Genomic_DNA"/>
</dbReference>
<dbReference type="InterPro" id="IPR006095">
    <property type="entry name" value="Glu/Leu/Phe/Val/Trp_DH"/>
</dbReference>
<dbReference type="PANTHER" id="PTHR42722:SF1">
    <property type="entry name" value="VALINE DEHYDROGENASE"/>
    <property type="match status" value="1"/>
</dbReference>
<dbReference type="Gene3D" id="3.40.50.10860">
    <property type="entry name" value="Leucine Dehydrogenase, chain A, domain 1"/>
    <property type="match status" value="1"/>
</dbReference>
<evidence type="ECO:0000256" key="6">
    <source>
        <dbReference type="RuleBase" id="RU004417"/>
    </source>
</evidence>
<evidence type="ECO:0000256" key="1">
    <source>
        <dbReference type="ARBA" id="ARBA00006382"/>
    </source>
</evidence>
<keyword evidence="2 6" id="KW-0560">Oxidoreductase</keyword>
<keyword evidence="3 5" id="KW-0520">NAD</keyword>
<name>A0A1G1WP83_9BACT</name>
<dbReference type="CDD" id="cd01075">
    <property type="entry name" value="NAD_bind_Leu_Phe_Val_DH"/>
    <property type="match status" value="1"/>
</dbReference>
<dbReference type="Gene3D" id="3.40.50.720">
    <property type="entry name" value="NAD(P)-binding Rossmann-like Domain"/>
    <property type="match status" value="1"/>
</dbReference>
<dbReference type="InterPro" id="IPR006096">
    <property type="entry name" value="Glu/Leu/Phe/Val/Trp_DH_C"/>
</dbReference>
<dbReference type="Pfam" id="PF02812">
    <property type="entry name" value="ELFV_dehydrog_N"/>
    <property type="match status" value="1"/>
</dbReference>
<evidence type="ECO:0000256" key="2">
    <source>
        <dbReference type="ARBA" id="ARBA00023002"/>
    </source>
</evidence>
<evidence type="ECO:0000313" key="8">
    <source>
        <dbReference type="EMBL" id="OGY29562.1"/>
    </source>
</evidence>
<accession>A0A1G1WP83</accession>
<dbReference type="GO" id="GO:0016639">
    <property type="term" value="F:oxidoreductase activity, acting on the CH-NH2 group of donors, NAD or NADP as acceptor"/>
    <property type="evidence" value="ECO:0007669"/>
    <property type="project" value="InterPro"/>
</dbReference>
<dbReference type="GO" id="GO:0006520">
    <property type="term" value="P:amino acid metabolic process"/>
    <property type="evidence" value="ECO:0007669"/>
    <property type="project" value="InterPro"/>
</dbReference>
<protein>
    <recommendedName>
        <fullName evidence="7">Glutamate/phenylalanine/leucine/valine/L-tryptophan dehydrogenase C-terminal domain-containing protein</fullName>
    </recommendedName>
</protein>
<feature type="active site" description="Proton donor/acceptor" evidence="4">
    <location>
        <position position="87"/>
    </location>
</feature>
<dbReference type="SMART" id="SM00839">
    <property type="entry name" value="ELFV_dehydrog"/>
    <property type="match status" value="1"/>
</dbReference>
<sequence>MKQEKHFSLESLESYDDHKLVASFYSPKTNLKGFVAIHRGGLTRPAFGATRIWHYDSEEEALQDSLKLSKTMTYKLAMAQLKYGGAKAVIISPNLKAKEKQILLRSYGNWLNYLAGHLITGADVGIDPKDLEILASEYKGIVGRTTDAVKFTSLGVFYSIELTLKELYGSEDIAGKRFSIQGVGKVGLELLKMLDSQAEKIYISDIDRGRLNMVRKQFPNVEITSPKEIHKQKVDIFSPCALSNAINRNNVSSLGCKAIVGSANSQLEGHETGEVLNRIGILYAPDYIVNAGGVIAVVDEYENPRYSEKRILDKVKNIKETLRVVFAASKSQNKATNITADEQAEKVFNKIV</sequence>
<dbReference type="PANTHER" id="PTHR42722">
    <property type="entry name" value="LEUCINE DEHYDROGENASE"/>
    <property type="match status" value="1"/>
</dbReference>
<dbReference type="InterPro" id="IPR046346">
    <property type="entry name" value="Aminoacid_DH-like_N_sf"/>
</dbReference>
<reference evidence="8 9" key="1">
    <citation type="journal article" date="2016" name="Nat. Commun.">
        <title>Thousands of microbial genomes shed light on interconnected biogeochemical processes in an aquifer system.</title>
        <authorList>
            <person name="Anantharaman K."/>
            <person name="Brown C.T."/>
            <person name="Hug L.A."/>
            <person name="Sharon I."/>
            <person name="Castelle C.J."/>
            <person name="Probst A.J."/>
            <person name="Thomas B.C."/>
            <person name="Singh A."/>
            <person name="Wilkins M.J."/>
            <person name="Karaoz U."/>
            <person name="Brodie E.L."/>
            <person name="Williams K.H."/>
            <person name="Hubbard S.S."/>
            <person name="Banfield J.F."/>
        </authorList>
    </citation>
    <scope>NUCLEOTIDE SEQUENCE [LARGE SCALE GENOMIC DNA]</scope>
</reference>
<comment type="similarity">
    <text evidence="1 6">Belongs to the Glu/Leu/Phe/Val dehydrogenases family.</text>
</comment>
<keyword evidence="5" id="KW-0547">Nucleotide-binding</keyword>
<dbReference type="InterPro" id="IPR036291">
    <property type="entry name" value="NAD(P)-bd_dom_sf"/>
</dbReference>
<dbReference type="InterPro" id="IPR006097">
    <property type="entry name" value="Glu/Leu/Phe/Val/Trp_DH_dimer"/>
</dbReference>
<feature type="binding site" evidence="5">
    <location>
        <begin position="182"/>
        <end position="187"/>
    </location>
    <ligand>
        <name>NAD(+)</name>
        <dbReference type="ChEBI" id="CHEBI:57540"/>
    </ligand>
</feature>
<organism evidence="8 9">
    <name type="scientific">Candidatus Woykebacteria bacterium RIFCSPHIGHO2_02_FULL_43_16b</name>
    <dbReference type="NCBI Taxonomy" id="1802601"/>
    <lineage>
        <taxon>Bacteria</taxon>
        <taxon>Candidatus Woykeibacteriota</taxon>
    </lineage>
</organism>